<dbReference type="InterPro" id="IPR003661">
    <property type="entry name" value="HisK_dim/P_dom"/>
</dbReference>
<dbReference type="GO" id="GO:0000155">
    <property type="term" value="F:phosphorelay sensor kinase activity"/>
    <property type="evidence" value="ECO:0007669"/>
    <property type="project" value="InterPro"/>
</dbReference>
<dbReference type="InterPro" id="IPR004358">
    <property type="entry name" value="Sig_transdc_His_kin-like_C"/>
</dbReference>
<dbReference type="Gene3D" id="1.10.287.130">
    <property type="match status" value="1"/>
</dbReference>
<dbReference type="Pfam" id="PF08447">
    <property type="entry name" value="PAS_3"/>
    <property type="match status" value="1"/>
</dbReference>
<dbReference type="InterPro" id="IPR003594">
    <property type="entry name" value="HATPase_dom"/>
</dbReference>
<dbReference type="Proteomes" id="UP000186373">
    <property type="component" value="Unassembled WGS sequence"/>
</dbReference>
<dbReference type="SMART" id="SM00091">
    <property type="entry name" value="PAS"/>
    <property type="match status" value="3"/>
</dbReference>
<dbReference type="EC" id="2.7.13.3" evidence="2"/>
<feature type="coiled-coil region" evidence="6">
    <location>
        <begin position="132"/>
        <end position="195"/>
    </location>
</feature>
<keyword evidence="4" id="KW-0808">Transferase</keyword>
<evidence type="ECO:0000256" key="5">
    <source>
        <dbReference type="ARBA" id="ARBA00022777"/>
    </source>
</evidence>
<dbReference type="InterPro" id="IPR013656">
    <property type="entry name" value="PAS_4"/>
</dbReference>
<dbReference type="Gene3D" id="3.30.450.20">
    <property type="entry name" value="PAS domain"/>
    <property type="match status" value="3"/>
</dbReference>
<dbReference type="InterPro" id="IPR013655">
    <property type="entry name" value="PAS_fold_3"/>
</dbReference>
<dbReference type="InterPro" id="IPR036097">
    <property type="entry name" value="HisK_dim/P_sf"/>
</dbReference>
<gene>
    <name evidence="10" type="ORF">SAMN05421639_10115</name>
</gene>
<evidence type="ECO:0000256" key="2">
    <source>
        <dbReference type="ARBA" id="ARBA00012438"/>
    </source>
</evidence>
<dbReference type="PROSITE" id="PS50112">
    <property type="entry name" value="PAS"/>
    <property type="match status" value="1"/>
</dbReference>
<dbReference type="SUPFAM" id="SSF47384">
    <property type="entry name" value="Homodimeric domain of signal transducing histidine kinase"/>
    <property type="match status" value="1"/>
</dbReference>
<dbReference type="PANTHER" id="PTHR43304:SF1">
    <property type="entry name" value="PAC DOMAIN-CONTAINING PROTEIN"/>
    <property type="match status" value="1"/>
</dbReference>
<reference evidence="11" key="1">
    <citation type="submission" date="2017-01" db="EMBL/GenBank/DDBJ databases">
        <authorList>
            <person name="Varghese N."/>
            <person name="Submissions S."/>
        </authorList>
    </citation>
    <scope>NUCLEOTIDE SEQUENCE [LARGE SCALE GENOMIC DNA]</scope>
    <source>
        <strain evidence="11">DSM 17126</strain>
    </source>
</reference>
<dbReference type="InterPro" id="IPR052162">
    <property type="entry name" value="Sensor_kinase/Photoreceptor"/>
</dbReference>
<dbReference type="AlphaFoldDB" id="A0A1N7HST0"/>
<dbReference type="Pfam" id="PF00512">
    <property type="entry name" value="HisKA"/>
    <property type="match status" value="1"/>
</dbReference>
<dbReference type="InterPro" id="IPR000014">
    <property type="entry name" value="PAS"/>
</dbReference>
<dbReference type="OrthoDB" id="9766459at2"/>
<evidence type="ECO:0000313" key="10">
    <source>
        <dbReference type="EMBL" id="SIS27886.1"/>
    </source>
</evidence>
<protein>
    <recommendedName>
        <fullName evidence="2">histidine kinase</fullName>
        <ecNumber evidence="2">2.7.13.3</ecNumber>
    </recommendedName>
</protein>
<dbReference type="InterPro" id="IPR036890">
    <property type="entry name" value="HATPase_C_sf"/>
</dbReference>
<feature type="domain" description="Histidine kinase" evidence="7">
    <location>
        <begin position="454"/>
        <end position="668"/>
    </location>
</feature>
<dbReference type="EMBL" id="FTNY01000001">
    <property type="protein sequence ID" value="SIS27886.1"/>
    <property type="molecule type" value="Genomic_DNA"/>
</dbReference>
<comment type="catalytic activity">
    <reaction evidence="1">
        <text>ATP + protein L-histidine = ADP + protein N-phospho-L-histidine.</text>
        <dbReference type="EC" id="2.7.13.3"/>
    </reaction>
</comment>
<evidence type="ECO:0000256" key="3">
    <source>
        <dbReference type="ARBA" id="ARBA00022553"/>
    </source>
</evidence>
<dbReference type="CDD" id="cd00075">
    <property type="entry name" value="HATPase"/>
    <property type="match status" value="1"/>
</dbReference>
<evidence type="ECO:0000256" key="4">
    <source>
        <dbReference type="ARBA" id="ARBA00022679"/>
    </source>
</evidence>
<dbReference type="PRINTS" id="PR00344">
    <property type="entry name" value="BCTRLSENSOR"/>
</dbReference>
<dbReference type="InterPro" id="IPR035965">
    <property type="entry name" value="PAS-like_dom_sf"/>
</dbReference>
<evidence type="ECO:0000259" key="8">
    <source>
        <dbReference type="PROSITE" id="PS50112"/>
    </source>
</evidence>
<evidence type="ECO:0000313" key="11">
    <source>
        <dbReference type="Proteomes" id="UP000186373"/>
    </source>
</evidence>
<dbReference type="Pfam" id="PF02518">
    <property type="entry name" value="HATPase_c"/>
    <property type="match status" value="1"/>
</dbReference>
<dbReference type="CDD" id="cd00082">
    <property type="entry name" value="HisKA"/>
    <property type="match status" value="1"/>
</dbReference>
<dbReference type="SUPFAM" id="SSF55785">
    <property type="entry name" value="PYP-like sensor domain (PAS domain)"/>
    <property type="match status" value="3"/>
</dbReference>
<feature type="domain" description="PAS" evidence="8">
    <location>
        <begin position="324"/>
        <end position="395"/>
    </location>
</feature>
<dbReference type="Gene3D" id="3.30.565.10">
    <property type="entry name" value="Histidine kinase-like ATPase, C-terminal domain"/>
    <property type="match status" value="1"/>
</dbReference>
<name>A0A1N7HST0_9FLAO</name>
<evidence type="ECO:0000256" key="1">
    <source>
        <dbReference type="ARBA" id="ARBA00000085"/>
    </source>
</evidence>
<dbReference type="InterPro" id="IPR005467">
    <property type="entry name" value="His_kinase_dom"/>
</dbReference>
<keyword evidence="11" id="KW-1185">Reference proteome</keyword>
<evidence type="ECO:0000259" key="9">
    <source>
        <dbReference type="PROSITE" id="PS50113"/>
    </source>
</evidence>
<dbReference type="RefSeq" id="WP_076503750.1">
    <property type="nucleotide sequence ID" value="NZ_FTNY01000001.1"/>
</dbReference>
<dbReference type="PANTHER" id="PTHR43304">
    <property type="entry name" value="PHYTOCHROME-LIKE PROTEIN CPH1"/>
    <property type="match status" value="1"/>
</dbReference>
<dbReference type="NCBIfam" id="TIGR00229">
    <property type="entry name" value="sensory_box"/>
    <property type="match status" value="1"/>
</dbReference>
<dbReference type="InterPro" id="IPR000700">
    <property type="entry name" value="PAS-assoc_C"/>
</dbReference>
<evidence type="ECO:0000259" key="7">
    <source>
        <dbReference type="PROSITE" id="PS50109"/>
    </source>
</evidence>
<dbReference type="PROSITE" id="PS50109">
    <property type="entry name" value="HIS_KIN"/>
    <property type="match status" value="1"/>
</dbReference>
<dbReference type="CDD" id="cd00130">
    <property type="entry name" value="PAS"/>
    <property type="match status" value="1"/>
</dbReference>
<organism evidence="10 11">
    <name type="scientific">Chryseobacterium shigense</name>
    <dbReference type="NCBI Taxonomy" id="297244"/>
    <lineage>
        <taxon>Bacteria</taxon>
        <taxon>Pseudomonadati</taxon>
        <taxon>Bacteroidota</taxon>
        <taxon>Flavobacteriia</taxon>
        <taxon>Flavobacteriales</taxon>
        <taxon>Weeksellaceae</taxon>
        <taxon>Chryseobacterium group</taxon>
        <taxon>Chryseobacterium</taxon>
    </lineage>
</organism>
<keyword evidence="5" id="KW-0418">Kinase</keyword>
<proteinExistence type="predicted"/>
<accession>A0A1N7HST0</accession>
<dbReference type="SMART" id="SM00388">
    <property type="entry name" value="HisKA"/>
    <property type="match status" value="1"/>
</dbReference>
<feature type="domain" description="PAC" evidence="9">
    <location>
        <begin position="82"/>
        <end position="137"/>
    </location>
</feature>
<evidence type="ECO:0000256" key="6">
    <source>
        <dbReference type="SAM" id="Coils"/>
    </source>
</evidence>
<dbReference type="PROSITE" id="PS50113">
    <property type="entry name" value="PAC"/>
    <property type="match status" value="2"/>
</dbReference>
<dbReference type="Pfam" id="PF08448">
    <property type="entry name" value="PAS_4"/>
    <property type="match status" value="1"/>
</dbReference>
<dbReference type="FunFam" id="3.30.565.10:FF:000006">
    <property type="entry name" value="Sensor histidine kinase WalK"/>
    <property type="match status" value="1"/>
</dbReference>
<sequence length="673" mass="77258">MNSPEYIPSEKLLSILFYSPNATAIYSGSDITIVSANEAMLKFWGKNREVVGQTFDQALPELHDQPFSGILKEVWNTGQTYNGRDYPAILKVDGIMQKFYFDFEYKPFLDAQGNTEFILHTAFEVTERKESQNRLEEKFKSEQQLIDDLSALNEEYLTTNEDLISKHDELYAANNELLEARKQLLKANHSLAENEKRFKTLVEKSPVAMASLKGENFEVDIVNDMVLKIWNKDKSVIGLPLIQALPELEGQSFIEILNGVYHKGEPYYGQEIKAHIAENENLVERYLNFVYQPIFDENNKSISILIVANDVTDQVIARNSVTEMNNRLEIALDASRLGSTEVDLKTGIMQSTHQFKYNFGYLPEEEFNYPDLFDAMFPEYRDKIRALVQEAIQTNGIYKAEYPIKWRDGSIHWIQAHGRARYDENGIANRMIGMTADITDKKLIEQRKDDFLSVASHELKTPLTAVKASIQLLNRIKERPYSDIHVKLIEQSNKGIDKMSVLIDDLLNMSKMGQDQLHLECNTFNLHDMLHKSCSHVRLENEYQIIVNSDNSLQIYADEHRIEQVVVNFVNNAIKYAKNSKEIHISTELVNDHIKISVKDFGPGIQESEIPHIFDRYYRSNHLGKSYSGIGLGLYICSEIIKKHSGKIGVDSIKGEGSTFWFILPQNIKIEQN</sequence>
<feature type="domain" description="PAC" evidence="9">
    <location>
        <begin position="398"/>
        <end position="450"/>
    </location>
</feature>
<dbReference type="SMART" id="SM00387">
    <property type="entry name" value="HATPase_c"/>
    <property type="match status" value="1"/>
</dbReference>
<keyword evidence="3" id="KW-0597">Phosphoprotein</keyword>
<dbReference type="SUPFAM" id="SSF55874">
    <property type="entry name" value="ATPase domain of HSP90 chaperone/DNA topoisomerase II/histidine kinase"/>
    <property type="match status" value="1"/>
</dbReference>
<keyword evidence="6" id="KW-0175">Coiled coil</keyword>